<dbReference type="EMBL" id="CATKSH010000004">
    <property type="protein sequence ID" value="CAI9120179.1"/>
    <property type="molecule type" value="Genomic_DNA"/>
</dbReference>
<dbReference type="PANTHER" id="PTHR43617">
    <property type="entry name" value="L-AMINO ACID N-ACETYLTRANSFERASE"/>
    <property type="match status" value="1"/>
</dbReference>
<dbReference type="EC" id="2.3.1.-" evidence="2"/>
<dbReference type="Proteomes" id="UP001176960">
    <property type="component" value="Unassembled WGS sequence"/>
</dbReference>
<keyword evidence="2" id="KW-0012">Acyltransferase</keyword>
<sequence>MTLVNVRAARAEDAGDIAAIYAFEDVVAYTAQLPYRDATFWRDFYRTRDPDAVELVAEIEERVVGHLGMILNRAPRRKHVATFGICVHPRVHDQGIGSALLREMLNMSDNWLNVLRLELSVASDNTRAIALYERFGFEREHESRFAIFTRGRYMHTTHMARFHPTWKDGMGNGNPPPATPSA</sequence>
<protein>
    <submittedName>
        <fullName evidence="2">GNAT family N-acetyltransferase</fullName>
        <ecNumber evidence="2">2.3.1.-</ecNumber>
    </submittedName>
</protein>
<organism evidence="2 3">
    <name type="scientific">Brytella acorum</name>
    <dbReference type="NCBI Taxonomy" id="2959299"/>
    <lineage>
        <taxon>Bacteria</taxon>
        <taxon>Pseudomonadati</taxon>
        <taxon>Pseudomonadota</taxon>
        <taxon>Alphaproteobacteria</taxon>
        <taxon>Acetobacterales</taxon>
        <taxon>Acetobacteraceae</taxon>
        <taxon>Brytella</taxon>
    </lineage>
</organism>
<keyword evidence="2" id="KW-0808">Transferase</keyword>
<keyword evidence="3" id="KW-1185">Reference proteome</keyword>
<dbReference type="InterPro" id="IPR016181">
    <property type="entry name" value="Acyl_CoA_acyltransferase"/>
</dbReference>
<dbReference type="Gene3D" id="3.40.630.30">
    <property type="match status" value="1"/>
</dbReference>
<name>A0AA35UV04_9PROT</name>
<dbReference type="GO" id="GO:0016747">
    <property type="term" value="F:acyltransferase activity, transferring groups other than amino-acyl groups"/>
    <property type="evidence" value="ECO:0007669"/>
    <property type="project" value="InterPro"/>
</dbReference>
<dbReference type="AlphaFoldDB" id="A0AA35UV04"/>
<gene>
    <name evidence="2" type="ORF">LMG32879_001009</name>
</gene>
<proteinExistence type="predicted"/>
<comment type="caution">
    <text evidence="2">The sequence shown here is derived from an EMBL/GenBank/DDBJ whole genome shotgun (WGS) entry which is preliminary data.</text>
</comment>
<dbReference type="InterPro" id="IPR050276">
    <property type="entry name" value="MshD_Acetyltransferase"/>
</dbReference>
<evidence type="ECO:0000259" key="1">
    <source>
        <dbReference type="PROSITE" id="PS51186"/>
    </source>
</evidence>
<dbReference type="PANTHER" id="PTHR43617:SF22">
    <property type="entry name" value="L-AMINO ACID N-ACETYLTRANSFERASE AAAT"/>
    <property type="match status" value="1"/>
</dbReference>
<dbReference type="PROSITE" id="PS51186">
    <property type="entry name" value="GNAT"/>
    <property type="match status" value="1"/>
</dbReference>
<dbReference type="Pfam" id="PF00583">
    <property type="entry name" value="Acetyltransf_1"/>
    <property type="match status" value="1"/>
</dbReference>
<accession>A0AA35UV04</accession>
<evidence type="ECO:0000313" key="3">
    <source>
        <dbReference type="Proteomes" id="UP001176960"/>
    </source>
</evidence>
<evidence type="ECO:0000313" key="2">
    <source>
        <dbReference type="EMBL" id="CAI9120179.1"/>
    </source>
</evidence>
<reference evidence="2" key="1">
    <citation type="submission" date="2023-03" db="EMBL/GenBank/DDBJ databases">
        <authorList>
            <person name="Cleenwerck I."/>
        </authorList>
    </citation>
    <scope>NUCLEOTIDE SEQUENCE</scope>
    <source>
        <strain evidence="2">LMG 32879</strain>
    </source>
</reference>
<dbReference type="SUPFAM" id="SSF55729">
    <property type="entry name" value="Acyl-CoA N-acyltransferases (Nat)"/>
    <property type="match status" value="1"/>
</dbReference>
<feature type="domain" description="N-acetyltransferase" evidence="1">
    <location>
        <begin position="4"/>
        <end position="164"/>
    </location>
</feature>
<dbReference type="InterPro" id="IPR000182">
    <property type="entry name" value="GNAT_dom"/>
</dbReference>
<dbReference type="RefSeq" id="WP_289841967.1">
    <property type="nucleotide sequence ID" value="NZ_CATKSH010000004.1"/>
</dbReference>
<dbReference type="CDD" id="cd04301">
    <property type="entry name" value="NAT_SF"/>
    <property type="match status" value="1"/>
</dbReference>